<feature type="transmembrane region" description="Helical" evidence="6">
    <location>
        <begin position="328"/>
        <end position="345"/>
    </location>
</feature>
<feature type="transmembrane region" description="Helical" evidence="6">
    <location>
        <begin position="66"/>
        <end position="87"/>
    </location>
</feature>
<dbReference type="EMBL" id="JACSNR010000003">
    <property type="protein sequence ID" value="MBM6922964.1"/>
    <property type="molecule type" value="Genomic_DNA"/>
</dbReference>
<keyword evidence="4 6" id="KW-1133">Transmembrane helix</keyword>
<evidence type="ECO:0000256" key="4">
    <source>
        <dbReference type="ARBA" id="ARBA00022989"/>
    </source>
</evidence>
<evidence type="ECO:0000256" key="3">
    <source>
        <dbReference type="ARBA" id="ARBA00022692"/>
    </source>
</evidence>
<dbReference type="PANTHER" id="PTHR42770">
    <property type="entry name" value="AMINO ACID TRANSPORTER-RELATED"/>
    <property type="match status" value="1"/>
</dbReference>
<feature type="transmembrane region" description="Helical" evidence="6">
    <location>
        <begin position="253"/>
        <end position="272"/>
    </location>
</feature>
<feature type="transmembrane region" description="Helical" evidence="6">
    <location>
        <begin position="36"/>
        <end position="54"/>
    </location>
</feature>
<feature type="transmembrane region" description="Helical" evidence="6">
    <location>
        <begin position="140"/>
        <end position="160"/>
    </location>
</feature>
<organism evidence="7 8">
    <name type="scientific">Hydrogenoanaerobacterium saccharovorans</name>
    <dbReference type="NCBI Taxonomy" id="474960"/>
    <lineage>
        <taxon>Bacteria</taxon>
        <taxon>Bacillati</taxon>
        <taxon>Bacillota</taxon>
        <taxon>Clostridia</taxon>
        <taxon>Eubacteriales</taxon>
        <taxon>Oscillospiraceae</taxon>
        <taxon>Hydrogenoanaerobacterium</taxon>
    </lineage>
</organism>
<feature type="transmembrane region" description="Helical" evidence="6">
    <location>
        <begin position="6"/>
        <end position="24"/>
    </location>
</feature>
<evidence type="ECO:0000256" key="1">
    <source>
        <dbReference type="ARBA" id="ARBA00004651"/>
    </source>
</evidence>
<dbReference type="PANTHER" id="PTHR42770:SF7">
    <property type="entry name" value="MEMBRANE PROTEIN"/>
    <property type="match status" value="1"/>
</dbReference>
<feature type="transmembrane region" description="Helical" evidence="6">
    <location>
        <begin position="304"/>
        <end position="322"/>
    </location>
</feature>
<evidence type="ECO:0000313" key="8">
    <source>
        <dbReference type="Proteomes" id="UP000724149"/>
    </source>
</evidence>
<dbReference type="InterPro" id="IPR050367">
    <property type="entry name" value="APC_superfamily"/>
</dbReference>
<evidence type="ECO:0000256" key="5">
    <source>
        <dbReference type="ARBA" id="ARBA00023136"/>
    </source>
</evidence>
<feature type="transmembrane region" description="Helical" evidence="6">
    <location>
        <begin position="172"/>
        <end position="193"/>
    </location>
</feature>
<gene>
    <name evidence="7" type="ORF">H9X81_04560</name>
</gene>
<evidence type="ECO:0000256" key="2">
    <source>
        <dbReference type="ARBA" id="ARBA00022475"/>
    </source>
</evidence>
<comment type="caution">
    <text evidence="7">The sequence shown here is derived from an EMBL/GenBank/DDBJ whole genome shotgun (WGS) entry which is preliminary data.</text>
</comment>
<evidence type="ECO:0000256" key="6">
    <source>
        <dbReference type="SAM" id="Phobius"/>
    </source>
</evidence>
<keyword evidence="8" id="KW-1185">Reference proteome</keyword>
<feature type="transmembrane region" description="Helical" evidence="6">
    <location>
        <begin position="116"/>
        <end position="133"/>
    </location>
</feature>
<dbReference type="Proteomes" id="UP000724149">
    <property type="component" value="Unassembled WGS sequence"/>
</dbReference>
<name>A0ABS2GN25_9FIRM</name>
<evidence type="ECO:0000313" key="7">
    <source>
        <dbReference type="EMBL" id="MBM6922964.1"/>
    </source>
</evidence>
<proteinExistence type="predicted"/>
<dbReference type="PIRSF" id="PIRSF006060">
    <property type="entry name" value="AA_transporter"/>
    <property type="match status" value="1"/>
</dbReference>
<sequence>MNLFDLTFMAMGGIIGAGIFSSVGEGIGVTGRSITLALIVGMVFQMSQQVRYVFTSSMFKVSGGMYSQDALVLTPYLTGVAGLMLFINALNWAVYGISIASYIGDLFPVLKNFPELTAAVALAIFFVIGYIGVSAFTKVLNAFGILKFVALGLFIFYGITKVQAGGFEGEPYFYGGTADFFTAIALMSFACGGATKIMNVQALCENPKRDIPKAWLISQLVVVVIYALLGYVASGVAPYDQVANQNLGAIGGMFMPIAVTGFFVVGGALLSISTSLLSSIPGTPLTVMGMADDGWLPKIFKNRLFVFILLYIINLIPIFLGFSLSELISMLLVPTMIITAIKNYRGMKMPEMYPEEWANCSIKCSIGLFKALLAISIVTSLITSAFSLRNLTMTQAIGTVIMTILVFVYPKIRMGSGKVKIVSTTDMDKEEAAAK</sequence>
<accession>A0ABS2GN25</accession>
<dbReference type="InterPro" id="IPR002293">
    <property type="entry name" value="AA/rel_permease1"/>
</dbReference>
<keyword evidence="3 6" id="KW-0812">Transmembrane</keyword>
<reference evidence="7 8" key="1">
    <citation type="journal article" date="2021" name="Sci. Rep.">
        <title>The distribution of antibiotic resistance genes in chicken gut microbiota commensals.</title>
        <authorList>
            <person name="Juricova H."/>
            <person name="Matiasovicova J."/>
            <person name="Kubasova T."/>
            <person name="Cejkova D."/>
            <person name="Rychlik I."/>
        </authorList>
    </citation>
    <scope>NUCLEOTIDE SEQUENCE [LARGE SCALE GENOMIC DNA]</scope>
    <source>
        <strain evidence="7 8">An564</strain>
    </source>
</reference>
<feature type="transmembrane region" description="Helical" evidence="6">
    <location>
        <begin position="214"/>
        <end position="233"/>
    </location>
</feature>
<protein>
    <submittedName>
        <fullName evidence="7">Amino acid permease</fullName>
    </submittedName>
</protein>
<dbReference type="Gene3D" id="1.20.1740.10">
    <property type="entry name" value="Amino acid/polyamine transporter I"/>
    <property type="match status" value="1"/>
</dbReference>
<keyword evidence="5 6" id="KW-0472">Membrane</keyword>
<feature type="transmembrane region" description="Helical" evidence="6">
    <location>
        <begin position="392"/>
        <end position="410"/>
    </location>
</feature>
<feature type="transmembrane region" description="Helical" evidence="6">
    <location>
        <begin position="366"/>
        <end position="386"/>
    </location>
</feature>
<dbReference type="Pfam" id="PF13520">
    <property type="entry name" value="AA_permease_2"/>
    <property type="match status" value="1"/>
</dbReference>
<keyword evidence="2" id="KW-1003">Cell membrane</keyword>
<comment type="subcellular location">
    <subcellularLocation>
        <location evidence="1">Cell membrane</location>
        <topology evidence="1">Multi-pass membrane protein</topology>
    </subcellularLocation>
</comment>